<gene>
    <name evidence="3" type="ORF">K470DRAFT_269594</name>
</gene>
<dbReference type="OrthoDB" id="5419608at2759"/>
<sequence length="196" mass="19390">MRCSAALLSLAASALAQTSAGDDWESMLMTAMPSSLLVEATGNPDAFISDVSSQLLASTVKTLPGWFKAMPTDAQQYFTMGLEEYIKEHGQGSATTASGAASIADASGSDSTATDSAISDQKTASDITESGKATHSGGKSTESSATASDSEISQTSDGLPAVAAPSSAASAAAPASPMPAVVFALGASLVAGLLAM</sequence>
<evidence type="ECO:0000256" key="1">
    <source>
        <dbReference type="SAM" id="MobiDB-lite"/>
    </source>
</evidence>
<evidence type="ECO:0000313" key="3">
    <source>
        <dbReference type="EMBL" id="KAF2861776.1"/>
    </source>
</evidence>
<dbReference type="Proteomes" id="UP000799421">
    <property type="component" value="Unassembled WGS sequence"/>
</dbReference>
<dbReference type="AlphaFoldDB" id="A0A6A7C2H1"/>
<feature type="compositionally biased region" description="Polar residues" evidence="1">
    <location>
        <begin position="121"/>
        <end position="139"/>
    </location>
</feature>
<organism evidence="3 4">
    <name type="scientific">Piedraia hortae CBS 480.64</name>
    <dbReference type="NCBI Taxonomy" id="1314780"/>
    <lineage>
        <taxon>Eukaryota</taxon>
        <taxon>Fungi</taxon>
        <taxon>Dikarya</taxon>
        <taxon>Ascomycota</taxon>
        <taxon>Pezizomycotina</taxon>
        <taxon>Dothideomycetes</taxon>
        <taxon>Dothideomycetidae</taxon>
        <taxon>Capnodiales</taxon>
        <taxon>Piedraiaceae</taxon>
        <taxon>Piedraia</taxon>
    </lineage>
</organism>
<evidence type="ECO:0000256" key="2">
    <source>
        <dbReference type="SAM" id="SignalP"/>
    </source>
</evidence>
<feature type="region of interest" description="Disordered" evidence="1">
    <location>
        <begin position="104"/>
        <end position="161"/>
    </location>
</feature>
<feature type="signal peptide" evidence="2">
    <location>
        <begin position="1"/>
        <end position="16"/>
    </location>
</feature>
<keyword evidence="2" id="KW-0732">Signal</keyword>
<protein>
    <submittedName>
        <fullName evidence="3">Uncharacterized protein</fullName>
    </submittedName>
</protein>
<feature type="chain" id="PRO_5025622368" evidence="2">
    <location>
        <begin position="17"/>
        <end position="196"/>
    </location>
</feature>
<name>A0A6A7C2H1_9PEZI</name>
<dbReference type="EMBL" id="MU005970">
    <property type="protein sequence ID" value="KAF2861776.1"/>
    <property type="molecule type" value="Genomic_DNA"/>
</dbReference>
<feature type="compositionally biased region" description="Low complexity" evidence="1">
    <location>
        <begin position="104"/>
        <end position="120"/>
    </location>
</feature>
<keyword evidence="4" id="KW-1185">Reference proteome</keyword>
<proteinExistence type="predicted"/>
<accession>A0A6A7C2H1</accession>
<evidence type="ECO:0000313" key="4">
    <source>
        <dbReference type="Proteomes" id="UP000799421"/>
    </source>
</evidence>
<reference evidence="3" key="1">
    <citation type="journal article" date="2020" name="Stud. Mycol.">
        <title>101 Dothideomycetes genomes: a test case for predicting lifestyles and emergence of pathogens.</title>
        <authorList>
            <person name="Haridas S."/>
            <person name="Albert R."/>
            <person name="Binder M."/>
            <person name="Bloem J."/>
            <person name="Labutti K."/>
            <person name="Salamov A."/>
            <person name="Andreopoulos B."/>
            <person name="Baker S."/>
            <person name="Barry K."/>
            <person name="Bills G."/>
            <person name="Bluhm B."/>
            <person name="Cannon C."/>
            <person name="Castanera R."/>
            <person name="Culley D."/>
            <person name="Daum C."/>
            <person name="Ezra D."/>
            <person name="Gonzalez J."/>
            <person name="Henrissat B."/>
            <person name="Kuo A."/>
            <person name="Liang C."/>
            <person name="Lipzen A."/>
            <person name="Lutzoni F."/>
            <person name="Magnuson J."/>
            <person name="Mondo S."/>
            <person name="Nolan M."/>
            <person name="Ohm R."/>
            <person name="Pangilinan J."/>
            <person name="Park H.-J."/>
            <person name="Ramirez L."/>
            <person name="Alfaro M."/>
            <person name="Sun H."/>
            <person name="Tritt A."/>
            <person name="Yoshinaga Y."/>
            <person name="Zwiers L.-H."/>
            <person name="Turgeon B."/>
            <person name="Goodwin S."/>
            <person name="Spatafora J."/>
            <person name="Crous P."/>
            <person name="Grigoriev I."/>
        </authorList>
    </citation>
    <scope>NUCLEOTIDE SEQUENCE</scope>
    <source>
        <strain evidence="3">CBS 480.64</strain>
    </source>
</reference>
<feature type="compositionally biased region" description="Low complexity" evidence="1">
    <location>
        <begin position="140"/>
        <end position="153"/>
    </location>
</feature>